<name>A0ABW5NB14_9FLAO</name>
<accession>A0ABW5NB14</accession>
<dbReference type="PROSITE" id="PS50930">
    <property type="entry name" value="HTH_LYTTR"/>
    <property type="match status" value="1"/>
</dbReference>
<sequence length="100" mass="11762">MTIEDIAYFYSEDKMTFIKLKNAERLPIEYSLKNIEHLINPKEFYRVNRKYIIHTSSISKMYYSSKSKIILHLTPATKEVQVTVAIEKIGTFKKWLGGDI</sequence>
<dbReference type="Gene3D" id="2.40.50.1020">
    <property type="entry name" value="LytTr DNA-binding domain"/>
    <property type="match status" value="1"/>
</dbReference>
<dbReference type="Pfam" id="PF04397">
    <property type="entry name" value="LytTR"/>
    <property type="match status" value="1"/>
</dbReference>
<comment type="caution">
    <text evidence="2">The sequence shown here is derived from an EMBL/GenBank/DDBJ whole genome shotgun (WGS) entry which is preliminary data.</text>
</comment>
<feature type="domain" description="HTH LytTR-type" evidence="1">
    <location>
        <begin position="1"/>
        <end position="53"/>
    </location>
</feature>
<reference evidence="3" key="1">
    <citation type="journal article" date="2019" name="Int. J. Syst. Evol. Microbiol.">
        <title>The Global Catalogue of Microorganisms (GCM) 10K type strain sequencing project: providing services to taxonomists for standard genome sequencing and annotation.</title>
        <authorList>
            <consortium name="The Broad Institute Genomics Platform"/>
            <consortium name="The Broad Institute Genome Sequencing Center for Infectious Disease"/>
            <person name="Wu L."/>
            <person name="Ma J."/>
        </authorList>
    </citation>
    <scope>NUCLEOTIDE SEQUENCE [LARGE SCALE GENOMIC DNA]</scope>
    <source>
        <strain evidence="3">KCTC 42423</strain>
    </source>
</reference>
<proteinExistence type="predicted"/>
<organism evidence="2 3">
    <name type="scientific">Aquimarina hainanensis</name>
    <dbReference type="NCBI Taxonomy" id="1578017"/>
    <lineage>
        <taxon>Bacteria</taxon>
        <taxon>Pseudomonadati</taxon>
        <taxon>Bacteroidota</taxon>
        <taxon>Flavobacteriia</taxon>
        <taxon>Flavobacteriales</taxon>
        <taxon>Flavobacteriaceae</taxon>
        <taxon>Aquimarina</taxon>
    </lineage>
</organism>
<dbReference type="RefSeq" id="WP_378258943.1">
    <property type="nucleotide sequence ID" value="NZ_JBHSJV010000001.1"/>
</dbReference>
<protein>
    <submittedName>
        <fullName evidence="2">LytTR family transcriptional regulator DNA-binding domain-containing protein</fullName>
    </submittedName>
</protein>
<dbReference type="EMBL" id="JBHULX010000021">
    <property type="protein sequence ID" value="MFD2591428.1"/>
    <property type="molecule type" value="Genomic_DNA"/>
</dbReference>
<evidence type="ECO:0000313" key="3">
    <source>
        <dbReference type="Proteomes" id="UP001597459"/>
    </source>
</evidence>
<dbReference type="SMART" id="SM00850">
    <property type="entry name" value="LytTR"/>
    <property type="match status" value="1"/>
</dbReference>
<keyword evidence="3" id="KW-1185">Reference proteome</keyword>
<evidence type="ECO:0000313" key="2">
    <source>
        <dbReference type="EMBL" id="MFD2591428.1"/>
    </source>
</evidence>
<dbReference type="Proteomes" id="UP001597459">
    <property type="component" value="Unassembled WGS sequence"/>
</dbReference>
<dbReference type="InterPro" id="IPR007492">
    <property type="entry name" value="LytTR_DNA-bd_dom"/>
</dbReference>
<keyword evidence="2" id="KW-0238">DNA-binding</keyword>
<dbReference type="GO" id="GO:0003677">
    <property type="term" value="F:DNA binding"/>
    <property type="evidence" value="ECO:0007669"/>
    <property type="project" value="UniProtKB-KW"/>
</dbReference>
<gene>
    <name evidence="2" type="ORF">ACFSTE_11380</name>
</gene>
<evidence type="ECO:0000259" key="1">
    <source>
        <dbReference type="PROSITE" id="PS50930"/>
    </source>
</evidence>